<keyword evidence="4" id="KW-0862">Zinc</keyword>
<reference evidence="9 10" key="1">
    <citation type="submission" date="2024-10" db="EMBL/GenBank/DDBJ databases">
        <authorList>
            <person name="Kim D."/>
        </authorList>
    </citation>
    <scope>NUCLEOTIDE SEQUENCE [LARGE SCALE GENOMIC DNA]</scope>
    <source>
        <strain evidence="9">BH-2024</strain>
    </source>
</reference>
<feature type="region of interest" description="Disordered" evidence="7">
    <location>
        <begin position="1348"/>
        <end position="1372"/>
    </location>
</feature>
<feature type="region of interest" description="Disordered" evidence="7">
    <location>
        <begin position="981"/>
        <end position="1068"/>
    </location>
</feature>
<evidence type="ECO:0000256" key="1">
    <source>
        <dbReference type="ARBA" id="ARBA00004123"/>
    </source>
</evidence>
<evidence type="ECO:0000256" key="7">
    <source>
        <dbReference type="SAM" id="MobiDB-lite"/>
    </source>
</evidence>
<dbReference type="Proteomes" id="UP001620626">
    <property type="component" value="Unassembled WGS sequence"/>
</dbReference>
<dbReference type="InterPro" id="IPR052035">
    <property type="entry name" value="ZnF_BED_domain_contain"/>
</dbReference>
<feature type="region of interest" description="Disordered" evidence="7">
    <location>
        <begin position="1111"/>
        <end position="1166"/>
    </location>
</feature>
<keyword evidence="10" id="KW-1185">Reference proteome</keyword>
<feature type="region of interest" description="Disordered" evidence="7">
    <location>
        <begin position="813"/>
        <end position="843"/>
    </location>
</feature>
<evidence type="ECO:0000256" key="6">
    <source>
        <dbReference type="PROSITE-ProRule" id="PRU00042"/>
    </source>
</evidence>
<keyword evidence="5" id="KW-0539">Nucleus</keyword>
<evidence type="ECO:0000256" key="5">
    <source>
        <dbReference type="ARBA" id="ARBA00023242"/>
    </source>
</evidence>
<dbReference type="EMBL" id="JBICBT010000088">
    <property type="protein sequence ID" value="KAL3123726.1"/>
    <property type="molecule type" value="Genomic_DNA"/>
</dbReference>
<comment type="subcellular location">
    <subcellularLocation>
        <location evidence="1">Nucleus</location>
    </subcellularLocation>
</comment>
<dbReference type="InterPro" id="IPR012337">
    <property type="entry name" value="RNaseH-like_sf"/>
</dbReference>
<evidence type="ECO:0000256" key="2">
    <source>
        <dbReference type="ARBA" id="ARBA00022723"/>
    </source>
</evidence>
<feature type="compositionally biased region" description="Polar residues" evidence="7">
    <location>
        <begin position="772"/>
        <end position="788"/>
    </location>
</feature>
<gene>
    <name evidence="9" type="ORF">niasHT_006061</name>
</gene>
<comment type="caution">
    <text evidence="9">The sequence shown here is derived from an EMBL/GenBank/DDBJ whole genome shotgun (WGS) entry which is preliminary data.</text>
</comment>
<evidence type="ECO:0000259" key="8">
    <source>
        <dbReference type="PROSITE" id="PS50157"/>
    </source>
</evidence>
<feature type="compositionally biased region" description="Basic and acidic residues" evidence="7">
    <location>
        <begin position="495"/>
        <end position="505"/>
    </location>
</feature>
<feature type="compositionally biased region" description="Low complexity" evidence="7">
    <location>
        <begin position="1041"/>
        <end position="1066"/>
    </location>
</feature>
<sequence>MSLMWQIGLFKKTSKTTAICLECQANEKPKFEYTLAKGSVKSLQVHLHAIHENSEFAEKLNALESKAEKDKQKQKTISDFQSSTGPSLSDSQLSSFDKKILHFLVTKNISFGAVDHQTFHSLFPHQKVKSESFYRKIALPIVYQRVNKKIKEEIKECAFITLTTDCWSGTTCNLLCLTAHSISKWKSLSRVLAITEFSESHTGKNIALKIEDLLAKWGITKERVHIIMSDSAANMKRAFVERDENEKRILPMPNGPCAAHLLNLAVQEALKKDESISSLLAKTRHIVGRFKHSNIAFSELKKIQKLLDAPSHSLLQMVCVRWNSALTMCERLIEQRATITQYAVDNNEFELLLKNDEWEQIEELVGVLKCAEEATKRFTAEPISFVLPQARALHDELYEMKIINRTVETIRTTLYYAVERRFFGLANLKEYALATDNPPAKRRMSFFERLTNISGASTSAQGSQTSQDDAIDKEIKEYLALEIANPEANPGRAALPEDHQPRSEPYRCPTKAKRADTSGLIGRAAAATVPTASAILLTKQPLYHHQHQQQRLYHQNHGVPVPQMCNNNGTTAANKQRLPMPMPTDFSELMGPKKVPQQQQQQQKQLMPQKQYQQLVSNTNNKSIVVSIAGAQKRLAAQPTAACAATTFRKVRRTTVFVPIGTAKSFMTSASSTSASASSTTTVKPSSIETATIKTTSCSSRITTTTLTRPTNSSSTAKAVSNATAQMSTAPPPSSRAIGMANCSRSTTAVTKGTSASSSSSETMGRTKTVEAATTWNSSSTTKPTGTPIRSTTISAIVSMLLAPPKAQLVMNTSPSRTSTMATDKTSGHGMATVNGQNDRKTGPKAALISVPLSVDQRCRRIDQMPSLAAAAAAVKRESVYGERESAIGGACDDHDQPPMLLRAEEAKRESVCTFEEEEEEEENGTTSDQKTDDYTDQQPPQLVLMSTAEKAEECEEDEWASDSCGMTSCLSSKAAQSKVASSTLADQNNNHNDDDSVITGPARHMPRSPPSTKASKRRQSMYSDGHSSSKDGTRVTGGERQQPTVAAQTAATPRRTTTTTTPTAAMTRGYGPIACRWTRCARRFADDNQLYDHLATDHVEQLGKEVLLAEQQQRHSGAKAVASALRQRRRGSGDDDGTANDGLSDDGGTDKDDKDENDDDDGAAAQAEQFRCRWRKCEMHARRGDAQKKLDWLLNHLVIRHAPKAHPHKCLFANCTLRFRKLQALKDHLRSAHDDTVPKPSARRSCGDSTKTSWFELRPRVHVQNAHDCMDARTVEWLRHRLHVTLGGLDGDADAEGTDFFEYETDGMATAPAQHRRQQQNNPGTVAASPIGRMPLSETIAYLRNTFGAPRRRRKRQLSPAAGATISVPAA</sequence>
<feature type="region of interest" description="Disordered" evidence="7">
    <location>
        <begin position="749"/>
        <end position="788"/>
    </location>
</feature>
<accession>A0ABD2M8A3</accession>
<keyword evidence="2" id="KW-0479">Metal-binding</keyword>
<organism evidence="9 10">
    <name type="scientific">Heterodera trifolii</name>
    <dbReference type="NCBI Taxonomy" id="157864"/>
    <lineage>
        <taxon>Eukaryota</taxon>
        <taxon>Metazoa</taxon>
        <taxon>Ecdysozoa</taxon>
        <taxon>Nematoda</taxon>
        <taxon>Chromadorea</taxon>
        <taxon>Rhabditida</taxon>
        <taxon>Tylenchina</taxon>
        <taxon>Tylenchomorpha</taxon>
        <taxon>Tylenchoidea</taxon>
        <taxon>Heteroderidae</taxon>
        <taxon>Heteroderinae</taxon>
        <taxon>Heterodera</taxon>
    </lineage>
</organism>
<feature type="region of interest" description="Disordered" evidence="7">
    <location>
        <begin position="68"/>
        <end position="91"/>
    </location>
</feature>
<feature type="compositionally biased region" description="Polar residues" evidence="7">
    <location>
        <begin position="75"/>
        <end position="91"/>
    </location>
</feature>
<dbReference type="GO" id="GO:0008270">
    <property type="term" value="F:zinc ion binding"/>
    <property type="evidence" value="ECO:0007669"/>
    <property type="project" value="UniProtKB-KW"/>
</dbReference>
<dbReference type="PROSITE" id="PS00028">
    <property type="entry name" value="ZINC_FINGER_C2H2_1"/>
    <property type="match status" value="2"/>
</dbReference>
<feature type="compositionally biased region" description="Low complexity" evidence="7">
    <location>
        <begin position="749"/>
        <end position="763"/>
    </location>
</feature>
<feature type="region of interest" description="Disordered" evidence="7">
    <location>
        <begin position="908"/>
        <end position="938"/>
    </location>
</feature>
<proteinExistence type="predicted"/>
<evidence type="ECO:0000313" key="9">
    <source>
        <dbReference type="EMBL" id="KAL3123726.1"/>
    </source>
</evidence>
<keyword evidence="3 6" id="KW-0863">Zinc-finger</keyword>
<name>A0ABD2M8A3_9BILA</name>
<dbReference type="PANTHER" id="PTHR46481">
    <property type="entry name" value="ZINC FINGER BED DOMAIN-CONTAINING PROTEIN 4"/>
    <property type="match status" value="1"/>
</dbReference>
<protein>
    <recommendedName>
        <fullName evidence="8">C2H2-type domain-containing protein</fullName>
    </recommendedName>
</protein>
<dbReference type="SMART" id="SM00355">
    <property type="entry name" value="ZnF_C2H2"/>
    <property type="match status" value="2"/>
</dbReference>
<feature type="region of interest" description="Disordered" evidence="7">
    <location>
        <begin position="486"/>
        <end position="510"/>
    </location>
</feature>
<feature type="compositionally biased region" description="Acidic residues" evidence="7">
    <location>
        <begin position="915"/>
        <end position="924"/>
    </location>
</feature>
<dbReference type="GO" id="GO:0005634">
    <property type="term" value="C:nucleus"/>
    <property type="evidence" value="ECO:0007669"/>
    <property type="project" value="UniProtKB-SubCell"/>
</dbReference>
<feature type="region of interest" description="Disordered" evidence="7">
    <location>
        <begin position="1313"/>
        <end position="1332"/>
    </location>
</feature>
<feature type="domain" description="C2H2-type" evidence="8">
    <location>
        <begin position="1209"/>
        <end position="1239"/>
    </location>
</feature>
<dbReference type="InterPro" id="IPR013087">
    <property type="entry name" value="Znf_C2H2_type"/>
</dbReference>
<evidence type="ECO:0000256" key="4">
    <source>
        <dbReference type="ARBA" id="ARBA00022833"/>
    </source>
</evidence>
<feature type="compositionally biased region" description="Polar residues" evidence="7">
    <location>
        <begin position="813"/>
        <end position="825"/>
    </location>
</feature>
<dbReference type="PANTHER" id="PTHR46481:SF10">
    <property type="entry name" value="ZINC FINGER BED DOMAIN-CONTAINING PROTEIN 39"/>
    <property type="match status" value="1"/>
</dbReference>
<evidence type="ECO:0000313" key="10">
    <source>
        <dbReference type="Proteomes" id="UP001620626"/>
    </source>
</evidence>
<evidence type="ECO:0000256" key="3">
    <source>
        <dbReference type="ARBA" id="ARBA00022771"/>
    </source>
</evidence>
<dbReference type="PROSITE" id="PS50157">
    <property type="entry name" value="ZINC_FINGER_C2H2_2"/>
    <property type="match status" value="1"/>
</dbReference>
<dbReference type="SUPFAM" id="SSF53098">
    <property type="entry name" value="Ribonuclease H-like"/>
    <property type="match status" value="1"/>
</dbReference>